<feature type="region of interest" description="Disordered" evidence="1">
    <location>
        <begin position="75"/>
        <end position="107"/>
    </location>
</feature>
<sequence length="181" mass="19154">MLEERYEKTEAGRAEIKSRALVQARVARNLLLVIDASKTGAEWLAMVQGAAPGDLEQLIQHQLVKATAGAPLSRPMGPASIATPMGAGPASRMSGASPSRPAPSRLAGVPTSSLDYAQLYAALSTFAKQQGLLKGYKLALEVEQCSDMNQLQTLALDIIDRVRATKGDAAAHELRATLGFN</sequence>
<evidence type="ECO:0000256" key="1">
    <source>
        <dbReference type="SAM" id="MobiDB-lite"/>
    </source>
</evidence>
<evidence type="ECO:0000313" key="3">
    <source>
        <dbReference type="Proteomes" id="UP000231501"/>
    </source>
</evidence>
<comment type="caution">
    <text evidence="2">The sequence shown here is derived from an EMBL/GenBank/DDBJ whole genome shotgun (WGS) entry which is preliminary data.</text>
</comment>
<dbReference type="AlphaFoldDB" id="A0A2G9CEH3"/>
<proteinExistence type="predicted"/>
<keyword evidence="3" id="KW-1185">Reference proteome</keyword>
<dbReference type="Proteomes" id="UP000231501">
    <property type="component" value="Unassembled WGS sequence"/>
</dbReference>
<feature type="compositionally biased region" description="Low complexity" evidence="1">
    <location>
        <begin position="86"/>
        <end position="107"/>
    </location>
</feature>
<dbReference type="OrthoDB" id="9152494at2"/>
<dbReference type="RefSeq" id="WP_099859948.1">
    <property type="nucleotide sequence ID" value="NZ_PEOG01000007.1"/>
</dbReference>
<dbReference type="EMBL" id="PEOG01000007">
    <property type="protein sequence ID" value="PIM54836.1"/>
    <property type="molecule type" value="Genomic_DNA"/>
</dbReference>
<organism evidence="2 3">
    <name type="scientific">Roseateles chitinivorans</name>
    <dbReference type="NCBI Taxonomy" id="2917965"/>
    <lineage>
        <taxon>Bacteria</taxon>
        <taxon>Pseudomonadati</taxon>
        <taxon>Pseudomonadota</taxon>
        <taxon>Betaproteobacteria</taxon>
        <taxon>Burkholderiales</taxon>
        <taxon>Sphaerotilaceae</taxon>
        <taxon>Roseateles</taxon>
    </lineage>
</organism>
<accession>A0A2G9CEH3</accession>
<evidence type="ECO:0000313" key="2">
    <source>
        <dbReference type="EMBL" id="PIM54836.1"/>
    </source>
</evidence>
<protein>
    <recommendedName>
        <fullName evidence="4">Proline-rich protein</fullName>
    </recommendedName>
</protein>
<gene>
    <name evidence="2" type="ORF">CS062_02850</name>
</gene>
<name>A0A2G9CEH3_9BURK</name>
<reference evidence="2 3" key="1">
    <citation type="submission" date="2017-11" db="EMBL/GenBank/DDBJ databases">
        <title>Draft genome sequence of Mitsuaria sp. HWN-4.</title>
        <authorList>
            <person name="Gundlapally S.R."/>
        </authorList>
    </citation>
    <scope>NUCLEOTIDE SEQUENCE [LARGE SCALE GENOMIC DNA]</scope>
    <source>
        <strain evidence="2 3">HWN-4</strain>
    </source>
</reference>
<evidence type="ECO:0008006" key="4">
    <source>
        <dbReference type="Google" id="ProtNLM"/>
    </source>
</evidence>